<feature type="transmembrane region" description="Helical" evidence="2">
    <location>
        <begin position="285"/>
        <end position="304"/>
    </location>
</feature>
<dbReference type="Pfam" id="PF10269">
    <property type="entry name" value="Tmemb_185A"/>
    <property type="match status" value="1"/>
</dbReference>
<dbReference type="EMBL" id="JASCZI010091274">
    <property type="protein sequence ID" value="MED6149741.1"/>
    <property type="molecule type" value="Genomic_DNA"/>
</dbReference>
<reference evidence="4 5" key="1">
    <citation type="journal article" date="2023" name="Plants (Basel)">
        <title>Bridging the Gap: Combining Genomics and Transcriptomics Approaches to Understand Stylosanthes scabra, an Orphan Legume from the Brazilian Caatinga.</title>
        <authorList>
            <person name="Ferreira-Neto J.R.C."/>
            <person name="da Silva M.D."/>
            <person name="Binneck E."/>
            <person name="de Melo N.F."/>
            <person name="da Silva R.H."/>
            <person name="de Melo A.L.T.M."/>
            <person name="Pandolfi V."/>
            <person name="Bustamante F.O."/>
            <person name="Brasileiro-Vidal A.C."/>
            <person name="Benko-Iseppon A.M."/>
        </authorList>
    </citation>
    <scope>NUCLEOTIDE SEQUENCE [LARGE SCALE GENOMIC DNA]</scope>
    <source>
        <tissue evidence="4">Leaves</tissue>
    </source>
</reference>
<keyword evidence="5" id="KW-1185">Reference proteome</keyword>
<keyword evidence="1" id="KW-0863">Zinc-finger</keyword>
<evidence type="ECO:0000256" key="1">
    <source>
        <dbReference type="PROSITE-ProRule" id="PRU00175"/>
    </source>
</evidence>
<name>A0ABU6TNK1_9FABA</name>
<dbReference type="Proteomes" id="UP001341840">
    <property type="component" value="Unassembled WGS sequence"/>
</dbReference>
<feature type="transmembrane region" description="Helical" evidence="2">
    <location>
        <begin position="150"/>
        <end position="171"/>
    </location>
</feature>
<evidence type="ECO:0000313" key="5">
    <source>
        <dbReference type="Proteomes" id="UP001341840"/>
    </source>
</evidence>
<feature type="transmembrane region" description="Helical" evidence="2">
    <location>
        <begin position="253"/>
        <end position="273"/>
    </location>
</feature>
<dbReference type="InterPro" id="IPR013083">
    <property type="entry name" value="Znf_RING/FYVE/PHD"/>
</dbReference>
<dbReference type="InterPro" id="IPR001841">
    <property type="entry name" value="Znf_RING"/>
</dbReference>
<dbReference type="PANTHER" id="PTHR46859:SF6">
    <property type="entry name" value="TRANSMEMBRANE FRAGILE-X-F-ASSOCIATED PROTEIN"/>
    <property type="match status" value="1"/>
</dbReference>
<gene>
    <name evidence="4" type="ORF">PIB30_065493</name>
</gene>
<dbReference type="InterPro" id="IPR019396">
    <property type="entry name" value="TM_Fragile-X-F-assoc"/>
</dbReference>
<feature type="transmembrane region" description="Helical" evidence="2">
    <location>
        <begin position="110"/>
        <end position="129"/>
    </location>
</feature>
<dbReference type="Pfam" id="PF13920">
    <property type="entry name" value="zf-C3HC4_3"/>
    <property type="match status" value="1"/>
</dbReference>
<organism evidence="4 5">
    <name type="scientific">Stylosanthes scabra</name>
    <dbReference type="NCBI Taxonomy" id="79078"/>
    <lineage>
        <taxon>Eukaryota</taxon>
        <taxon>Viridiplantae</taxon>
        <taxon>Streptophyta</taxon>
        <taxon>Embryophyta</taxon>
        <taxon>Tracheophyta</taxon>
        <taxon>Spermatophyta</taxon>
        <taxon>Magnoliopsida</taxon>
        <taxon>eudicotyledons</taxon>
        <taxon>Gunneridae</taxon>
        <taxon>Pentapetalae</taxon>
        <taxon>rosids</taxon>
        <taxon>fabids</taxon>
        <taxon>Fabales</taxon>
        <taxon>Fabaceae</taxon>
        <taxon>Papilionoideae</taxon>
        <taxon>50 kb inversion clade</taxon>
        <taxon>dalbergioids sensu lato</taxon>
        <taxon>Dalbergieae</taxon>
        <taxon>Pterocarpus clade</taxon>
        <taxon>Stylosanthes</taxon>
    </lineage>
</organism>
<keyword evidence="2" id="KW-0472">Membrane</keyword>
<protein>
    <recommendedName>
        <fullName evidence="3">RING-type domain-containing protein</fullName>
    </recommendedName>
</protein>
<accession>A0ABU6TNK1</accession>
<proteinExistence type="predicted"/>
<dbReference type="PROSITE" id="PS50089">
    <property type="entry name" value="ZF_RING_2"/>
    <property type="match status" value="1"/>
</dbReference>
<sequence length="467" mass="53594">MLVRRRVMSWRRVAKSLKALLAHALLFTFSLLLALKLDYVLHSSWWTVFSPLWLFHAVIARGRFSLPAPSMPHGRQWAPCHSIIATPLLVAFEILLCIHLGSSYVVNLKIVFLPLIAFEIAILVDNIRMCRALMPGDDDNMTDEAVWETLPHFWISIAMVFFIAATVFTVLKVSGDVAALGWWDLFINFSVAQCFFYLVCTKWHNPTIHGDCNITEPCSSSSSITYLDWNRRGLVVSCDEDDQQYGICSRQNIGGHIMKIPFIVFQILLIMHLEGTPSRAKDFPHWFIFSPLLLLQGVGVLYALCRSVEKIFLLVYTGDIPRSYSSAASKTFDCFGFFHRGARLLGWWSIDEGSREEEARLYFSGSSGYNTFSPDTVKKMPRTDLVEEIFRLQTALGEQTQVTKFSQEEYERLQNEKILCRVCFEEQINVVLLPCRHHIICSKCCEKCRRCPVCRLNIEERMPVYDV</sequence>
<dbReference type="SUPFAM" id="SSF57850">
    <property type="entry name" value="RING/U-box"/>
    <property type="match status" value="1"/>
</dbReference>
<comment type="caution">
    <text evidence="4">The sequence shown here is derived from an EMBL/GenBank/DDBJ whole genome shotgun (WGS) entry which is preliminary data.</text>
</comment>
<evidence type="ECO:0000313" key="4">
    <source>
        <dbReference type="EMBL" id="MED6149741.1"/>
    </source>
</evidence>
<evidence type="ECO:0000256" key="2">
    <source>
        <dbReference type="SAM" id="Phobius"/>
    </source>
</evidence>
<keyword evidence="2" id="KW-0812">Transmembrane</keyword>
<keyword evidence="2" id="KW-1133">Transmembrane helix</keyword>
<evidence type="ECO:0000259" key="3">
    <source>
        <dbReference type="PROSITE" id="PS50089"/>
    </source>
</evidence>
<dbReference type="Gene3D" id="3.30.40.10">
    <property type="entry name" value="Zinc/RING finger domain, C3HC4 (zinc finger)"/>
    <property type="match status" value="1"/>
</dbReference>
<keyword evidence="1" id="KW-0479">Metal-binding</keyword>
<feature type="domain" description="RING-type" evidence="3">
    <location>
        <begin position="420"/>
        <end position="455"/>
    </location>
</feature>
<keyword evidence="1" id="KW-0862">Zinc</keyword>
<feature type="transmembrane region" description="Helical" evidence="2">
    <location>
        <begin position="83"/>
        <end position="104"/>
    </location>
</feature>
<dbReference type="PANTHER" id="PTHR46859">
    <property type="entry name" value="TRANSMEMBRANE FRAGILE-X-F-ASSOCIATED PROTEIN"/>
    <property type="match status" value="1"/>
</dbReference>